<dbReference type="InterPro" id="IPR001969">
    <property type="entry name" value="Aspartic_peptidase_AS"/>
</dbReference>
<dbReference type="GO" id="GO:0004190">
    <property type="term" value="F:aspartic-type endopeptidase activity"/>
    <property type="evidence" value="ECO:0007669"/>
    <property type="project" value="UniProtKB-KW"/>
</dbReference>
<accession>A0A7G3ZAC2</accession>
<dbReference type="AlphaFoldDB" id="A0A7G3ZAC2"/>
<evidence type="ECO:0000259" key="2">
    <source>
        <dbReference type="Pfam" id="PF12384"/>
    </source>
</evidence>
<dbReference type="PROSITE" id="PS00141">
    <property type="entry name" value="ASP_PROTEASE"/>
    <property type="match status" value="1"/>
</dbReference>
<evidence type="ECO:0000256" key="1">
    <source>
        <dbReference type="ARBA" id="ARBA00022750"/>
    </source>
</evidence>
<proteinExistence type="predicted"/>
<dbReference type="InterPro" id="IPR021109">
    <property type="entry name" value="Peptidase_aspartic_dom_sf"/>
</dbReference>
<keyword evidence="1" id="KW-0378">Hydrolase</keyword>
<organism evidence="3 4">
    <name type="scientific">Torulaspora globosa</name>
    <dbReference type="NCBI Taxonomy" id="48254"/>
    <lineage>
        <taxon>Eukaryota</taxon>
        <taxon>Fungi</taxon>
        <taxon>Dikarya</taxon>
        <taxon>Ascomycota</taxon>
        <taxon>Saccharomycotina</taxon>
        <taxon>Saccharomycetes</taxon>
        <taxon>Saccharomycetales</taxon>
        <taxon>Saccharomycetaceae</taxon>
        <taxon>Torulaspora</taxon>
    </lineage>
</organism>
<dbReference type="Pfam" id="PF12384">
    <property type="entry name" value="Peptidase_A2B"/>
    <property type="match status" value="1"/>
</dbReference>
<protein>
    <recommendedName>
        <fullName evidence="2">Peptidase A2B Ty3 transposon peptidase domain-containing protein</fullName>
    </recommendedName>
</protein>
<dbReference type="GO" id="GO:0006508">
    <property type="term" value="P:proteolysis"/>
    <property type="evidence" value="ECO:0007669"/>
    <property type="project" value="InterPro"/>
</dbReference>
<dbReference type="RefSeq" id="XP_037137133.1">
    <property type="nucleotide sequence ID" value="XM_037281238.1"/>
</dbReference>
<name>A0A7G3ZAC2_9SACH</name>
<evidence type="ECO:0000313" key="3">
    <source>
        <dbReference type="EMBL" id="QLL30458.1"/>
    </source>
</evidence>
<dbReference type="SUPFAM" id="SSF50630">
    <property type="entry name" value="Acid proteases"/>
    <property type="match status" value="1"/>
</dbReference>
<dbReference type="EMBL" id="CP059246">
    <property type="protein sequence ID" value="QLL30458.1"/>
    <property type="molecule type" value="Genomic_DNA"/>
</dbReference>
<dbReference type="Gene3D" id="2.40.70.10">
    <property type="entry name" value="Acid Proteases"/>
    <property type="match status" value="1"/>
</dbReference>
<gene>
    <name evidence="3" type="ORF">HG536_0A02750</name>
</gene>
<dbReference type="InterPro" id="IPR024650">
    <property type="entry name" value="Peptidase_A2B"/>
</dbReference>
<feature type="domain" description="Peptidase A2B Ty3 transposon peptidase" evidence="2">
    <location>
        <begin position="33"/>
        <end position="138"/>
    </location>
</feature>
<reference evidence="3 4" key="1">
    <citation type="submission" date="2020-06" db="EMBL/GenBank/DDBJ databases">
        <title>The yeast mating-type switching endonuclease HO is a domesticated member of an unorthodox homing genetic element family.</title>
        <authorList>
            <person name="Coughlan A.Y."/>
            <person name="Lombardi L."/>
            <person name="Braun-Galleani S."/>
            <person name="Martos A.R."/>
            <person name="Galeote V."/>
            <person name="Bigey F."/>
            <person name="Dequin S."/>
            <person name="Byrne K.P."/>
            <person name="Wolfe K.H."/>
        </authorList>
    </citation>
    <scope>NUCLEOTIDE SEQUENCE [LARGE SCALE GENOMIC DNA]</scope>
    <source>
        <strain evidence="3 4">CBS764</strain>
    </source>
</reference>
<dbReference type="GeneID" id="59323555"/>
<dbReference type="Proteomes" id="UP000515788">
    <property type="component" value="Chromosome 1"/>
</dbReference>
<keyword evidence="1" id="KW-0064">Aspartyl protease</keyword>
<keyword evidence="4" id="KW-1185">Reference proteome</keyword>
<dbReference type="KEGG" id="tgb:HG536_0A02750"/>
<keyword evidence="1" id="KW-0645">Protease</keyword>
<dbReference type="CDD" id="cd00303">
    <property type="entry name" value="retropepsin_like"/>
    <property type="match status" value="1"/>
</dbReference>
<sequence>MRVRAPRITRKRKKDMSPLVGKRKEIGVMRDGKCIKLLLDTGAATSLISSRRANDLRLKTYDTSPVTIRGATTNARGVPYTKATVLTFTYNAFQYDIPIYVGDELHTDIIIDNPVLEFYPELGQLTTNMSPVTLEPSTPQTCQTIDPTEP</sequence>
<evidence type="ECO:0000313" key="4">
    <source>
        <dbReference type="Proteomes" id="UP000515788"/>
    </source>
</evidence>